<evidence type="ECO:0000259" key="4">
    <source>
        <dbReference type="Pfam" id="PF12770"/>
    </source>
</evidence>
<accession>A0AA51RA41</accession>
<dbReference type="PANTHER" id="PTHR10098">
    <property type="entry name" value="RAPSYN-RELATED"/>
    <property type="match status" value="1"/>
</dbReference>
<dbReference type="EMBL" id="CP129971">
    <property type="protein sequence ID" value="WMN12842.1"/>
    <property type="molecule type" value="Genomic_DNA"/>
</dbReference>
<evidence type="ECO:0000256" key="1">
    <source>
        <dbReference type="PROSITE-ProRule" id="PRU00339"/>
    </source>
</evidence>
<feature type="domain" description="CHAT" evidence="4">
    <location>
        <begin position="685"/>
        <end position="1018"/>
    </location>
</feature>
<dbReference type="InterPro" id="IPR024983">
    <property type="entry name" value="CHAT_dom"/>
</dbReference>
<reference evidence="5 6" key="1">
    <citation type="submission" date="2023-08" db="EMBL/GenBank/DDBJ databases">
        <title>Comparative genomics and taxonomic characterization of three novel marine species of genus Marivirga.</title>
        <authorList>
            <person name="Muhammad N."/>
            <person name="Kim S.-G."/>
        </authorList>
    </citation>
    <scope>NUCLEOTIDE SEQUENCE [LARGE SCALE GENOMIC DNA]</scope>
    <source>
        <strain evidence="5 6">BDSF4-3</strain>
    </source>
</reference>
<feature type="coiled-coil region" evidence="2">
    <location>
        <begin position="523"/>
        <end position="592"/>
    </location>
</feature>
<evidence type="ECO:0000313" key="6">
    <source>
        <dbReference type="Proteomes" id="UP001230496"/>
    </source>
</evidence>
<protein>
    <submittedName>
        <fullName evidence="5">CHAT domain-containing tetratricopeptide repeat protein</fullName>
    </submittedName>
</protein>
<sequence length="1018" mass="116790">MKNFLLILLLLQITSIVSLKAQESDLEFYNKIENAFNSEEYKFILSQQDKILQRSNTDKDSLSAELLYYLGDAYLAYDSLDNALEVMQKELNLRKKLPSSDPVLIADIHFNLGYYLLFINDFQKAKQNFSEASEIYKKNVGTASIGYVESEIELAKTYGVLGDHRKSMEILEKLLKLDYVKEQYQHVVNKELGMAYFDIGYYSKSEAILKENLQFIEKNFGKESVQYAEALVTLAIPYYYRSQYSEAELLYNQALEISAKLSGNELLKEKTNNNLAILYWKIGLYDEALNILEDLIREESTLHNASIHNNYAQNLVEIGEIDSALKHFDKSLNIIEQNLGTKSELYTRHLKEKALALGKSNDLEKYYTLMNKSFNTSQLILEKSNPEYSKYELKWGIANFRMNEIKKAEKHINQAHELRAKYLSKNHPLYAESSKELAELTWFQDNPKKAKSYFNETFDNYFAQIEAYFPALSEQQKANFYTNTLRSTFEEYNSFAIAYMDKDPSLLGDMYNYQLATKGLIMYATAKARKNILNSDNEDLKNKYQSWISTKELIAQLYSMSEEEIAQQDLKLDSLISSSKELEKELSRASSDFEDAFVAKDYTWKDVQNELKENEAAIEMIRFGKFKPDSSGIFENKVNYAALLIDKNSKQPKLILLENGLELENKYIKNYRNSIKYKVKDQYSYQFYWKPIAEKTNQYDKIYLSPDGIYNQISVNTLYNSNTEKYVLEEQNIQLVTNTKDLIAFNNDSKSKVASAPSLFGFPNYNKGIMESKDEEDDIAEKIVENASLNRGLRGNLQRYIRGNSLVTALPGTKEEVNKINELYGDNASAKPNTYLENEADETQLKSVQNPKVLHIATHGFFLEDNESTKSESEEDKYSQNPLLKSGLIMAGANSFISSGINETNQQDGILTAFEAMNLNLNDTELVVLSACETGLGELKNGEGVYGLRRAFQVAGAEAIIMSLWSVDDEATQELMTTFYQNWIGGKDKLTAFNDAQKTIKEKYESPFYWGAFVMVGE</sequence>
<evidence type="ECO:0000256" key="2">
    <source>
        <dbReference type="SAM" id="Coils"/>
    </source>
</evidence>
<dbReference type="InterPro" id="IPR019734">
    <property type="entry name" value="TPR_rpt"/>
</dbReference>
<feature type="chain" id="PRO_5041358420" evidence="3">
    <location>
        <begin position="22"/>
        <end position="1018"/>
    </location>
</feature>
<keyword evidence="1" id="KW-0802">TPR repeat</keyword>
<evidence type="ECO:0000313" key="5">
    <source>
        <dbReference type="EMBL" id="WMN12842.1"/>
    </source>
</evidence>
<dbReference type="PANTHER" id="PTHR10098:SF108">
    <property type="entry name" value="TETRATRICOPEPTIDE REPEAT PROTEIN 28"/>
    <property type="match status" value="1"/>
</dbReference>
<keyword evidence="2" id="KW-0175">Coiled coil</keyword>
<dbReference type="SUPFAM" id="SSF48452">
    <property type="entry name" value="TPR-like"/>
    <property type="match status" value="3"/>
</dbReference>
<dbReference type="Pfam" id="PF13432">
    <property type="entry name" value="TPR_16"/>
    <property type="match status" value="1"/>
</dbReference>
<dbReference type="Gene3D" id="1.25.40.10">
    <property type="entry name" value="Tetratricopeptide repeat domain"/>
    <property type="match status" value="3"/>
</dbReference>
<dbReference type="Pfam" id="PF12770">
    <property type="entry name" value="CHAT"/>
    <property type="match status" value="1"/>
</dbReference>
<feature type="repeat" description="TPR" evidence="1">
    <location>
        <begin position="106"/>
        <end position="139"/>
    </location>
</feature>
<dbReference type="AlphaFoldDB" id="A0AA51RA41"/>
<gene>
    <name evidence="5" type="ORF">QYS49_34780</name>
</gene>
<dbReference type="InterPro" id="IPR011990">
    <property type="entry name" value="TPR-like_helical_dom_sf"/>
</dbReference>
<dbReference type="RefSeq" id="WP_308351189.1">
    <property type="nucleotide sequence ID" value="NZ_CP129971.1"/>
</dbReference>
<dbReference type="Proteomes" id="UP001230496">
    <property type="component" value="Chromosome"/>
</dbReference>
<feature type="signal peptide" evidence="3">
    <location>
        <begin position="1"/>
        <end position="21"/>
    </location>
</feature>
<organism evidence="5 6">
    <name type="scientific">Marivirga salinarum</name>
    <dbReference type="NCBI Taxonomy" id="3059078"/>
    <lineage>
        <taxon>Bacteria</taxon>
        <taxon>Pseudomonadati</taxon>
        <taxon>Bacteroidota</taxon>
        <taxon>Cytophagia</taxon>
        <taxon>Cytophagales</taxon>
        <taxon>Marivirgaceae</taxon>
        <taxon>Marivirga</taxon>
    </lineage>
</organism>
<keyword evidence="6" id="KW-1185">Reference proteome</keyword>
<keyword evidence="3" id="KW-0732">Signal</keyword>
<name>A0AA51RA41_9BACT</name>
<proteinExistence type="predicted"/>
<feature type="repeat" description="TPR" evidence="1">
    <location>
        <begin position="64"/>
        <end position="97"/>
    </location>
</feature>
<dbReference type="SMART" id="SM00028">
    <property type="entry name" value="TPR"/>
    <property type="match status" value="8"/>
</dbReference>
<feature type="repeat" description="TPR" evidence="1">
    <location>
        <begin position="305"/>
        <end position="338"/>
    </location>
</feature>
<dbReference type="KEGG" id="msaa:QYS49_34780"/>
<dbReference type="Pfam" id="PF13424">
    <property type="entry name" value="TPR_12"/>
    <property type="match status" value="3"/>
</dbReference>
<evidence type="ECO:0000256" key="3">
    <source>
        <dbReference type="SAM" id="SignalP"/>
    </source>
</evidence>
<dbReference type="PROSITE" id="PS50005">
    <property type="entry name" value="TPR"/>
    <property type="match status" value="4"/>
</dbReference>
<feature type="repeat" description="TPR" evidence="1">
    <location>
        <begin position="228"/>
        <end position="261"/>
    </location>
</feature>